<comment type="caution">
    <text evidence="1">The sequence shown here is derived from an EMBL/GenBank/DDBJ whole genome shotgun (WGS) entry which is preliminary data.</text>
</comment>
<sequence length="74" mass="8578">MVIFNMVFGIRAQRRNRVRALANGNIDITQCGQFLRVDSDLRAIIRRKLNLFFSLRRNLNHASTGKLCLFNNAK</sequence>
<protein>
    <submittedName>
        <fullName evidence="1">Uncharacterized protein</fullName>
    </submittedName>
</protein>
<accession>A0A645FZ97</accession>
<organism evidence="1">
    <name type="scientific">bioreactor metagenome</name>
    <dbReference type="NCBI Taxonomy" id="1076179"/>
    <lineage>
        <taxon>unclassified sequences</taxon>
        <taxon>metagenomes</taxon>
        <taxon>ecological metagenomes</taxon>
    </lineage>
</organism>
<dbReference type="AlphaFoldDB" id="A0A645FZ97"/>
<dbReference type="EMBL" id="VSSQ01066499">
    <property type="protein sequence ID" value="MPN19022.1"/>
    <property type="molecule type" value="Genomic_DNA"/>
</dbReference>
<name>A0A645FZ97_9ZZZZ</name>
<reference evidence="1" key="1">
    <citation type="submission" date="2019-08" db="EMBL/GenBank/DDBJ databases">
        <authorList>
            <person name="Kucharzyk K."/>
            <person name="Murdoch R.W."/>
            <person name="Higgins S."/>
            <person name="Loffler F."/>
        </authorList>
    </citation>
    <scope>NUCLEOTIDE SEQUENCE</scope>
</reference>
<gene>
    <name evidence="1" type="ORF">SDC9_166388</name>
</gene>
<proteinExistence type="predicted"/>
<evidence type="ECO:0000313" key="1">
    <source>
        <dbReference type="EMBL" id="MPN19022.1"/>
    </source>
</evidence>